<dbReference type="HOGENOM" id="CLU_1438270_0_0_11"/>
<keyword evidence="2" id="KW-1185">Reference proteome</keyword>
<proteinExistence type="predicted"/>
<dbReference type="RefSeq" id="WP_014446121.1">
    <property type="nucleotide sequence ID" value="NC_017093.1"/>
</dbReference>
<protein>
    <submittedName>
        <fullName evidence="1">Uncharacterized protein</fullName>
    </submittedName>
</protein>
<accession>I0HDZ7</accession>
<sequence>MDQRWAELAETLRVLGMWDRLSDQEAAEAERTIADGGYPFRKPEALEGVLWFYLDSEEMAEGQIRFKLSAIEPALREHGVGLCIDVLNHPDVEATVGDYIIALNGRRCVMWTQADWAQPWIARRKATVRPLAVLNDQLAEAGATVRLFTLYAGSEEATGWLPDPRIVAAVTDSGLIEERELPVLAVHA</sequence>
<dbReference type="Proteomes" id="UP000007882">
    <property type="component" value="Chromosome"/>
</dbReference>
<dbReference type="PATRIC" id="fig|512565.3.peg.6007"/>
<organism evidence="1 2">
    <name type="scientific">Actinoplanes missouriensis (strain ATCC 14538 / DSM 43046 / CBS 188.64 / JCM 3121 / NBRC 102363 / NCIMB 12654 / NRRL B-3342 / UNCC 431)</name>
    <dbReference type="NCBI Taxonomy" id="512565"/>
    <lineage>
        <taxon>Bacteria</taxon>
        <taxon>Bacillati</taxon>
        <taxon>Actinomycetota</taxon>
        <taxon>Actinomycetes</taxon>
        <taxon>Micromonosporales</taxon>
        <taxon>Micromonosporaceae</taxon>
        <taxon>Actinoplanes</taxon>
    </lineage>
</organism>
<dbReference type="KEGG" id="ams:AMIS_60140"/>
<gene>
    <name evidence="1" type="ordered locus">AMIS_60140</name>
</gene>
<dbReference type="STRING" id="512565.AMIS_60140"/>
<dbReference type="EMBL" id="AP012319">
    <property type="protein sequence ID" value="BAL91234.1"/>
    <property type="molecule type" value="Genomic_DNA"/>
</dbReference>
<dbReference type="eggNOG" id="ENOG50348AT">
    <property type="taxonomic scope" value="Bacteria"/>
</dbReference>
<evidence type="ECO:0000313" key="1">
    <source>
        <dbReference type="EMBL" id="BAL91234.1"/>
    </source>
</evidence>
<dbReference type="AlphaFoldDB" id="I0HDZ7"/>
<dbReference type="OrthoDB" id="4350586at2"/>
<name>I0HDZ7_ACTM4</name>
<evidence type="ECO:0000313" key="2">
    <source>
        <dbReference type="Proteomes" id="UP000007882"/>
    </source>
</evidence>
<reference evidence="1 2" key="1">
    <citation type="submission" date="2012-02" db="EMBL/GenBank/DDBJ databases">
        <title>Complete genome sequence of Actinoplanes missouriensis 431 (= NBRC 102363).</title>
        <authorList>
            <person name="Ohnishi Y."/>
            <person name="Ishikawa J."/>
            <person name="Sekine M."/>
            <person name="Hosoyama A."/>
            <person name="Harada T."/>
            <person name="Narita H."/>
            <person name="Hata T."/>
            <person name="Konno Y."/>
            <person name="Tutikane K."/>
            <person name="Fujita N."/>
            <person name="Horinouchi S."/>
            <person name="Hayakawa M."/>
        </authorList>
    </citation>
    <scope>NUCLEOTIDE SEQUENCE [LARGE SCALE GENOMIC DNA]</scope>
    <source>
        <strain evidence="2">ATCC 14538 / DSM 43046 / CBS 188.64 / JCM 3121 / NBRC 102363 / NCIMB 12654 / NRRL B-3342 / UNCC 431</strain>
    </source>
</reference>